<comment type="subunit">
    <text evidence="4">Part of the 50S ribosomal subunit. Contacts protein L32.</text>
</comment>
<feature type="compositionally biased region" description="Basic residues" evidence="6">
    <location>
        <begin position="132"/>
        <end position="141"/>
    </location>
</feature>
<feature type="region of interest" description="Disordered" evidence="6">
    <location>
        <begin position="128"/>
        <end position="183"/>
    </location>
</feature>
<dbReference type="AlphaFoldDB" id="F0NYA9"/>
<protein>
    <recommendedName>
        <fullName evidence="4">Large ribosomal subunit protein bL17</fullName>
    </recommendedName>
</protein>
<name>F0NYA9_WEEVC</name>
<dbReference type="Proteomes" id="UP000008641">
    <property type="component" value="Chromosome"/>
</dbReference>
<dbReference type="SUPFAM" id="SSF64263">
    <property type="entry name" value="Prokaryotic ribosomal protein L17"/>
    <property type="match status" value="1"/>
</dbReference>
<dbReference type="KEGG" id="wvi:Weevi_1405"/>
<dbReference type="Gene3D" id="3.90.1030.10">
    <property type="entry name" value="Ribosomal protein L17"/>
    <property type="match status" value="1"/>
</dbReference>
<sequence>MRHGKKINHLGRTASHRKAMLSNLAISLITHKRINTTVAKAKALQRYIEPLITKSKTDDTNNRRQVFSYLQNKYAVAELFREVAPKVADRPGGYTRIIKTGFRLGDGAEMALIELVDFNEIYTNEKAEKKTTTRRSRRSKAKKTDETVSNETAEEVKEEKTPKAKTAKKEEEPKADEAKEDKE</sequence>
<gene>
    <name evidence="4" type="primary">rplQ</name>
    <name evidence="7" type="ordered locus">Weevi_1405</name>
</gene>
<dbReference type="eggNOG" id="COG0203">
    <property type="taxonomic scope" value="Bacteria"/>
</dbReference>
<dbReference type="HAMAP" id="MF_01368">
    <property type="entry name" value="Ribosomal_bL17"/>
    <property type="match status" value="1"/>
</dbReference>
<keyword evidence="3 4" id="KW-0687">Ribonucleoprotein</keyword>
<reference evidence="7 8" key="1">
    <citation type="journal article" date="2011" name="Stand. Genomic Sci.">
        <title>Complete genome sequence of Weeksella virosa type strain (9751).</title>
        <authorList>
            <person name="Lang E."/>
            <person name="Teshima H."/>
            <person name="Lucas S."/>
            <person name="Lapidus A."/>
            <person name="Hammon N."/>
            <person name="Deshpande S."/>
            <person name="Nolan M."/>
            <person name="Cheng J.F."/>
            <person name="Pitluck S."/>
            <person name="Liolios K."/>
            <person name="Pagani I."/>
            <person name="Mikhailova N."/>
            <person name="Ivanova N."/>
            <person name="Mavromatis K."/>
            <person name="Pati A."/>
            <person name="Tapia R."/>
            <person name="Han C."/>
            <person name="Goodwin L."/>
            <person name="Chen A."/>
            <person name="Palaniappan K."/>
            <person name="Land M."/>
            <person name="Hauser L."/>
            <person name="Chang Y.J."/>
            <person name="Jeffries C.D."/>
            <person name="Brambilla E.M."/>
            <person name="Kopitz M."/>
            <person name="Rohde M."/>
            <person name="Goker M."/>
            <person name="Tindall B.J."/>
            <person name="Detter J.C."/>
            <person name="Woyke T."/>
            <person name="Bristow J."/>
            <person name="Eisen J.A."/>
            <person name="Markowitz V."/>
            <person name="Hugenholtz P."/>
            <person name="Klenk H.P."/>
            <person name="Kyrpides N.C."/>
        </authorList>
    </citation>
    <scope>NUCLEOTIDE SEQUENCE [LARGE SCALE GENOMIC DNA]</scope>
    <source>
        <strain evidence="8">ATCC 43766 / DSM 16922 / JCM 21250 / NBRC 16016 / NCTC 11634 / CL345/78</strain>
    </source>
</reference>
<dbReference type="STRING" id="865938.Weevi_1405"/>
<dbReference type="NCBIfam" id="TIGR00059">
    <property type="entry name" value="L17"/>
    <property type="match status" value="1"/>
</dbReference>
<evidence type="ECO:0000256" key="5">
    <source>
        <dbReference type="RuleBase" id="RU000660"/>
    </source>
</evidence>
<dbReference type="OrthoDB" id="9809073at2"/>
<dbReference type="InterPro" id="IPR047859">
    <property type="entry name" value="Ribosomal_bL17_CS"/>
</dbReference>
<dbReference type="GO" id="GO:0003735">
    <property type="term" value="F:structural constituent of ribosome"/>
    <property type="evidence" value="ECO:0007669"/>
    <property type="project" value="InterPro"/>
</dbReference>
<dbReference type="HOGENOM" id="CLU_074407_0_1_10"/>
<organism evidence="7 8">
    <name type="scientific">Weeksella virosa (strain ATCC 43766 / DSM 16922 / JCM 21250 / CCUG 30538 / CDC 9751 / IAM 14551 / NBRC 16016 / NCTC 11634 / CL345/78)</name>
    <dbReference type="NCBI Taxonomy" id="865938"/>
    <lineage>
        <taxon>Bacteria</taxon>
        <taxon>Pseudomonadati</taxon>
        <taxon>Bacteroidota</taxon>
        <taxon>Flavobacteriia</taxon>
        <taxon>Flavobacteriales</taxon>
        <taxon>Weeksellaceae</taxon>
        <taxon>Weeksella</taxon>
    </lineage>
</organism>
<dbReference type="InterPro" id="IPR000456">
    <property type="entry name" value="Ribosomal_bL17"/>
</dbReference>
<dbReference type="PROSITE" id="PS01167">
    <property type="entry name" value="RIBOSOMAL_L17"/>
    <property type="match status" value="1"/>
</dbReference>
<dbReference type="FunFam" id="3.90.1030.10:FF:000006">
    <property type="entry name" value="50S ribosomal protein L17"/>
    <property type="match status" value="1"/>
</dbReference>
<keyword evidence="8" id="KW-1185">Reference proteome</keyword>
<dbReference type="RefSeq" id="WP_013598495.1">
    <property type="nucleotide sequence ID" value="NC_015144.1"/>
</dbReference>
<reference evidence="8" key="2">
    <citation type="journal article" date="2011" name="Stand. Genomic Sci.">
        <title>Complete genome sequence of Weeksella virosa type strain (9751T).</title>
        <authorList>
            <person name="Lang E."/>
            <person name="Teshima H."/>
            <person name="Lucas S."/>
            <person name="Lapidus A."/>
            <person name="Hammon N."/>
            <person name="Deshpande S."/>
            <person name="Nolan M."/>
            <person name="Cheng J."/>
            <person name="Pitluck S."/>
            <person name="Liolios K."/>
            <person name="Pagani I."/>
            <person name="Mikhailova N."/>
            <person name="Ivanova N."/>
            <person name="Mavromatis K."/>
            <person name="Pati A."/>
            <person name="Tapia R."/>
            <person name="Han C."/>
            <person name="Goodwin L."/>
            <person name="Chen A."/>
            <person name="Palaniappan K."/>
            <person name="Land M."/>
            <person name="Hauser L."/>
            <person name="Chang Y."/>
            <person name="Jeffries C."/>
            <person name="Brambilla E."/>
            <person name="Kopitz M."/>
            <person name="Rohde M."/>
            <person name="Goker M."/>
            <person name="Tindall B."/>
            <person name="Detter J."/>
            <person name="Woyke T."/>
            <person name="Bristow J."/>
            <person name="Eisen J."/>
            <person name="Markowitz V."/>
            <person name="Hugenholtz P."/>
            <person name="Klenk H."/>
            <person name="Kyrpides N."/>
        </authorList>
    </citation>
    <scope>NUCLEOTIDE SEQUENCE [LARGE SCALE GENOMIC DNA]</scope>
    <source>
        <strain evidence="8">ATCC 43766 / DSM 16922 / JCM 21250 / NBRC 16016 / NCTC 11634 / CL345/78</strain>
    </source>
</reference>
<dbReference type="GO" id="GO:0022625">
    <property type="term" value="C:cytosolic large ribosomal subunit"/>
    <property type="evidence" value="ECO:0007669"/>
    <property type="project" value="TreeGrafter"/>
</dbReference>
<comment type="similarity">
    <text evidence="1 4 5">Belongs to the bacterial ribosomal protein bL17 family.</text>
</comment>
<dbReference type="PANTHER" id="PTHR14413">
    <property type="entry name" value="RIBOSOMAL PROTEIN L17"/>
    <property type="match status" value="1"/>
</dbReference>
<dbReference type="Pfam" id="PF01196">
    <property type="entry name" value="Ribosomal_L17"/>
    <property type="match status" value="1"/>
</dbReference>
<evidence type="ECO:0000256" key="1">
    <source>
        <dbReference type="ARBA" id="ARBA00008777"/>
    </source>
</evidence>
<proteinExistence type="inferred from homology"/>
<evidence type="ECO:0000313" key="7">
    <source>
        <dbReference type="EMBL" id="ADX68106.1"/>
    </source>
</evidence>
<dbReference type="EMBL" id="CP002455">
    <property type="protein sequence ID" value="ADX68106.1"/>
    <property type="molecule type" value="Genomic_DNA"/>
</dbReference>
<keyword evidence="2 4" id="KW-0689">Ribosomal protein</keyword>
<feature type="compositionally biased region" description="Basic and acidic residues" evidence="6">
    <location>
        <begin position="154"/>
        <end position="183"/>
    </location>
</feature>
<evidence type="ECO:0000313" key="8">
    <source>
        <dbReference type="Proteomes" id="UP000008641"/>
    </source>
</evidence>
<dbReference type="PANTHER" id="PTHR14413:SF16">
    <property type="entry name" value="LARGE RIBOSOMAL SUBUNIT PROTEIN BL17M"/>
    <property type="match status" value="1"/>
</dbReference>
<evidence type="ECO:0000256" key="6">
    <source>
        <dbReference type="SAM" id="MobiDB-lite"/>
    </source>
</evidence>
<evidence type="ECO:0000256" key="2">
    <source>
        <dbReference type="ARBA" id="ARBA00022980"/>
    </source>
</evidence>
<dbReference type="InterPro" id="IPR036373">
    <property type="entry name" value="Ribosomal_bL17_sf"/>
</dbReference>
<evidence type="ECO:0000256" key="3">
    <source>
        <dbReference type="ARBA" id="ARBA00023274"/>
    </source>
</evidence>
<dbReference type="GO" id="GO:0006412">
    <property type="term" value="P:translation"/>
    <property type="evidence" value="ECO:0007669"/>
    <property type="project" value="UniProtKB-UniRule"/>
</dbReference>
<evidence type="ECO:0000256" key="4">
    <source>
        <dbReference type="HAMAP-Rule" id="MF_01368"/>
    </source>
</evidence>
<accession>F0NYA9</accession>